<dbReference type="Pfam" id="PF05685">
    <property type="entry name" value="Uma2"/>
    <property type="match status" value="1"/>
</dbReference>
<gene>
    <name evidence="2" type="ORF">DCF17_16470</name>
</gene>
<feature type="domain" description="Putative restriction endonuclease" evidence="1">
    <location>
        <begin position="26"/>
        <end position="154"/>
    </location>
</feature>
<evidence type="ECO:0000259" key="1">
    <source>
        <dbReference type="Pfam" id="PF05685"/>
    </source>
</evidence>
<name>A0A2W4W0M8_9CYAN</name>
<dbReference type="EMBL" id="QBMN01000129">
    <property type="protein sequence ID" value="PZO37047.1"/>
    <property type="molecule type" value="Genomic_DNA"/>
</dbReference>
<dbReference type="InterPro" id="IPR008538">
    <property type="entry name" value="Uma2"/>
</dbReference>
<dbReference type="Gene3D" id="3.90.1570.10">
    <property type="entry name" value="tt1808, chain A"/>
    <property type="match status" value="1"/>
</dbReference>
<proteinExistence type="predicted"/>
<accession>A0A2W4W0M8</accession>
<dbReference type="Proteomes" id="UP000249081">
    <property type="component" value="Unassembled WGS sequence"/>
</dbReference>
<organism evidence="2 3">
    <name type="scientific">Shackletoniella antarctica</name>
    <dbReference type="NCBI Taxonomy" id="268115"/>
    <lineage>
        <taxon>Bacteria</taxon>
        <taxon>Bacillati</taxon>
        <taxon>Cyanobacteriota</taxon>
        <taxon>Cyanophyceae</taxon>
        <taxon>Oculatellales</taxon>
        <taxon>Oculatellaceae</taxon>
        <taxon>Shackletoniella</taxon>
    </lineage>
</organism>
<dbReference type="AlphaFoldDB" id="A0A2W4W0M8"/>
<protein>
    <recommendedName>
        <fullName evidence="1">Putative restriction endonuclease domain-containing protein</fullName>
    </recommendedName>
</protein>
<evidence type="ECO:0000313" key="3">
    <source>
        <dbReference type="Proteomes" id="UP000249081"/>
    </source>
</evidence>
<evidence type="ECO:0000313" key="2">
    <source>
        <dbReference type="EMBL" id="PZO37047.1"/>
    </source>
</evidence>
<dbReference type="PANTHER" id="PTHR36558">
    <property type="entry name" value="GLR1098 PROTEIN"/>
    <property type="match status" value="1"/>
</dbReference>
<comment type="caution">
    <text evidence="2">The sequence shown here is derived from an EMBL/GenBank/DDBJ whole genome shotgun (WGS) entry which is preliminary data.</text>
</comment>
<sequence length="194" mass="21294">MACPWAAVAPVCALATSLSGARPKTAMSNGSINHGRILRNLMRLMDVTCGHSLYEVLPRGVQMWLPEQERGVYPDLIVVAGAPLLHDGQADRVLNPCVLFEILSDPTPSYSPEAAALPERGGLFRQCRAIPYLQAYVFVHQTEARVEQFYRADAEHLWGMTAQTGLDSVVELAITNARLPMMDIYAQVDSSLLV</sequence>
<reference evidence="3" key="1">
    <citation type="submission" date="2018-04" db="EMBL/GenBank/DDBJ databases">
        <authorList>
            <person name="Cornet L."/>
        </authorList>
    </citation>
    <scope>NUCLEOTIDE SEQUENCE [LARGE SCALE GENOMIC DNA]</scope>
</reference>
<dbReference type="InterPro" id="IPR012296">
    <property type="entry name" value="Nuclease_put_TT1808"/>
</dbReference>
<dbReference type="CDD" id="cd06260">
    <property type="entry name" value="DUF820-like"/>
    <property type="match status" value="1"/>
</dbReference>
<dbReference type="PANTHER" id="PTHR36558:SF1">
    <property type="entry name" value="RESTRICTION ENDONUCLEASE DOMAIN-CONTAINING PROTEIN-RELATED"/>
    <property type="match status" value="1"/>
</dbReference>
<reference evidence="2 3" key="2">
    <citation type="submission" date="2018-06" db="EMBL/GenBank/DDBJ databases">
        <title>Metagenomic assembly of (sub)arctic Cyanobacteria and their associated microbiome from non-axenic cultures.</title>
        <authorList>
            <person name="Baurain D."/>
        </authorList>
    </citation>
    <scope>NUCLEOTIDE SEQUENCE [LARGE SCALE GENOMIC DNA]</scope>
    <source>
        <strain evidence="2">ULC041bin1</strain>
    </source>
</reference>